<gene>
    <name evidence="2" type="ORF">A6R68_15279</name>
</gene>
<dbReference type="EMBL" id="LZPO01044464">
    <property type="protein sequence ID" value="OBS74184.1"/>
    <property type="molecule type" value="Genomic_DNA"/>
</dbReference>
<reference evidence="2 3" key="1">
    <citation type="submission" date="2016-06" db="EMBL/GenBank/DDBJ databases">
        <title>The Draft Genome Sequence and Annotation of the Desert Woodrat Neotoma lepida.</title>
        <authorList>
            <person name="Campbell M."/>
            <person name="Oakeson K.F."/>
            <person name="Yandell M."/>
            <person name="Halpert J.R."/>
            <person name="Dearing D."/>
        </authorList>
    </citation>
    <scope>NUCLEOTIDE SEQUENCE [LARGE SCALE GENOMIC DNA]</scope>
    <source>
        <strain evidence="2">417</strain>
        <tissue evidence="2">Liver</tissue>
    </source>
</reference>
<protein>
    <submittedName>
        <fullName evidence="2">Uncharacterized protein</fullName>
    </submittedName>
</protein>
<evidence type="ECO:0000256" key="1">
    <source>
        <dbReference type="SAM" id="MobiDB-lite"/>
    </source>
</evidence>
<accession>A0A1A6H7A4</accession>
<comment type="caution">
    <text evidence="2">The sequence shown here is derived from an EMBL/GenBank/DDBJ whole genome shotgun (WGS) entry which is preliminary data.</text>
</comment>
<evidence type="ECO:0000313" key="2">
    <source>
        <dbReference type="EMBL" id="OBS74184.1"/>
    </source>
</evidence>
<evidence type="ECO:0000313" key="3">
    <source>
        <dbReference type="Proteomes" id="UP000092124"/>
    </source>
</evidence>
<dbReference type="Proteomes" id="UP000092124">
    <property type="component" value="Unassembled WGS sequence"/>
</dbReference>
<sequence>DKVQFVNPALTEDRGAEQTARDHKAAYEDLSPTPPKNNG</sequence>
<organism evidence="2 3">
    <name type="scientific">Neotoma lepida</name>
    <name type="common">Desert woodrat</name>
    <dbReference type="NCBI Taxonomy" id="56216"/>
    <lineage>
        <taxon>Eukaryota</taxon>
        <taxon>Metazoa</taxon>
        <taxon>Chordata</taxon>
        <taxon>Craniata</taxon>
        <taxon>Vertebrata</taxon>
        <taxon>Euteleostomi</taxon>
        <taxon>Mammalia</taxon>
        <taxon>Eutheria</taxon>
        <taxon>Euarchontoglires</taxon>
        <taxon>Glires</taxon>
        <taxon>Rodentia</taxon>
        <taxon>Myomorpha</taxon>
        <taxon>Muroidea</taxon>
        <taxon>Cricetidae</taxon>
        <taxon>Neotominae</taxon>
        <taxon>Neotoma</taxon>
    </lineage>
</organism>
<dbReference type="AlphaFoldDB" id="A0A1A6H7A4"/>
<feature type="non-terminal residue" evidence="2">
    <location>
        <position position="1"/>
    </location>
</feature>
<feature type="region of interest" description="Disordered" evidence="1">
    <location>
        <begin position="1"/>
        <end position="39"/>
    </location>
</feature>
<proteinExistence type="predicted"/>
<keyword evidence="3" id="KW-1185">Reference proteome</keyword>
<feature type="compositionally biased region" description="Basic and acidic residues" evidence="1">
    <location>
        <begin position="11"/>
        <end position="27"/>
    </location>
</feature>
<name>A0A1A6H7A4_NEOLE</name>